<dbReference type="OrthoDB" id="242255at2759"/>
<organism evidence="1 2">
    <name type="scientific">Bodo saltans</name>
    <name type="common">Flagellated protozoan</name>
    <dbReference type="NCBI Taxonomy" id="75058"/>
    <lineage>
        <taxon>Eukaryota</taxon>
        <taxon>Discoba</taxon>
        <taxon>Euglenozoa</taxon>
        <taxon>Kinetoplastea</taxon>
        <taxon>Metakinetoplastina</taxon>
        <taxon>Eubodonida</taxon>
        <taxon>Bodonidae</taxon>
        <taxon>Bodo</taxon>
    </lineage>
</organism>
<protein>
    <submittedName>
        <fullName evidence="1">Uncharacterized protein</fullName>
    </submittedName>
</protein>
<accession>A0A0S4IX75</accession>
<keyword evidence="2" id="KW-1185">Reference proteome</keyword>
<dbReference type="OMA" id="IMFAEVK"/>
<evidence type="ECO:0000313" key="1">
    <source>
        <dbReference type="EMBL" id="CUF48827.1"/>
    </source>
</evidence>
<dbReference type="VEuPathDB" id="TriTrypDB:BSAL_62930"/>
<proteinExistence type="predicted"/>
<gene>
    <name evidence="1" type="ORF">BSAL_62930</name>
</gene>
<dbReference type="Proteomes" id="UP000051952">
    <property type="component" value="Unassembled WGS sequence"/>
</dbReference>
<evidence type="ECO:0000313" key="2">
    <source>
        <dbReference type="Proteomes" id="UP000051952"/>
    </source>
</evidence>
<name>A0A0S4IX75_BODSA</name>
<sequence>MHSARLQVSTMRAMRRAAPAATIALLGSSPSPSSYGLLHNTASCIALSNSVRWCSTASTSSAGASSTTTAAQGNLFDRTAAARREIHDLWAGSQTAASAEQESARQNQIVELIERYQLGPTGAKEEDIIRSLGESFDRLLLLCVPLGEKGAASLEALLGSAGRLGREIGIRTIQHLFSRCASYAEAIAIFYTLRRCNVNMNMESYYAMLYSLQRLEEESWALKFADELDEKKTVSEQAFDFMMQGCANQLLPENKPWIGNVMYADGNGTAPQPSMRASQEEYDKLGEKWTKRYKEGPTAGFVSSQSSA</sequence>
<dbReference type="EMBL" id="CYKH01000335">
    <property type="protein sequence ID" value="CUF48827.1"/>
    <property type="molecule type" value="Genomic_DNA"/>
</dbReference>
<dbReference type="AlphaFoldDB" id="A0A0S4IX75"/>
<reference evidence="2" key="1">
    <citation type="submission" date="2015-09" db="EMBL/GenBank/DDBJ databases">
        <authorList>
            <consortium name="Pathogen Informatics"/>
        </authorList>
    </citation>
    <scope>NUCLEOTIDE SEQUENCE [LARGE SCALE GENOMIC DNA]</scope>
    <source>
        <strain evidence="2">Lake Konstanz</strain>
    </source>
</reference>